<evidence type="ECO:0000256" key="2">
    <source>
        <dbReference type="ARBA" id="ARBA00022614"/>
    </source>
</evidence>
<keyword evidence="9" id="KW-1185">Reference proteome</keyword>
<feature type="transmembrane region" description="Helical" evidence="8">
    <location>
        <begin position="507"/>
        <end position="529"/>
    </location>
</feature>
<evidence type="ECO:0000256" key="5">
    <source>
        <dbReference type="ARBA" id="ARBA00022989"/>
    </source>
</evidence>
<proteinExistence type="predicted"/>
<keyword evidence="5 8" id="KW-1133">Transmembrane helix</keyword>
<gene>
    <name evidence="10" type="primary">LOC117568525</name>
</gene>
<dbReference type="InterPro" id="IPR050541">
    <property type="entry name" value="LRR_TM_domain-containing"/>
</dbReference>
<dbReference type="InterPro" id="IPR001611">
    <property type="entry name" value="Leu-rich_rpt"/>
</dbReference>
<protein>
    <submittedName>
        <fullName evidence="10">Uncharacterized protein LOC117568525</fullName>
    </submittedName>
</protein>
<evidence type="ECO:0000256" key="8">
    <source>
        <dbReference type="SAM" id="Phobius"/>
    </source>
</evidence>
<dbReference type="InterPro" id="IPR032675">
    <property type="entry name" value="LRR_dom_sf"/>
</dbReference>
<keyword evidence="4" id="KW-0677">Repeat</keyword>
<dbReference type="GO" id="GO:0005886">
    <property type="term" value="C:plasma membrane"/>
    <property type="evidence" value="ECO:0007669"/>
    <property type="project" value="TreeGrafter"/>
</dbReference>
<evidence type="ECO:0000313" key="9">
    <source>
        <dbReference type="Proteomes" id="UP000515160"/>
    </source>
</evidence>
<dbReference type="OrthoDB" id="26525at2759"/>
<dbReference type="PANTHER" id="PTHR24369:SF170">
    <property type="entry name" value="LEUCINE-RICH REPEAT-CONTAINING PROTEIN 3"/>
    <property type="match status" value="1"/>
</dbReference>
<dbReference type="PANTHER" id="PTHR24369">
    <property type="entry name" value="ANTIGEN BSP, PUTATIVE-RELATED"/>
    <property type="match status" value="1"/>
</dbReference>
<evidence type="ECO:0000256" key="7">
    <source>
        <dbReference type="SAM" id="MobiDB-lite"/>
    </source>
</evidence>
<dbReference type="Pfam" id="PF13855">
    <property type="entry name" value="LRR_8"/>
    <property type="match status" value="1"/>
</dbReference>
<evidence type="ECO:0000256" key="4">
    <source>
        <dbReference type="ARBA" id="ARBA00022737"/>
    </source>
</evidence>
<dbReference type="Gene3D" id="3.80.10.10">
    <property type="entry name" value="Ribonuclease Inhibitor"/>
    <property type="match status" value="1"/>
</dbReference>
<reference evidence="10" key="1">
    <citation type="submission" date="2025-08" db="UniProtKB">
        <authorList>
            <consortium name="RefSeq"/>
        </authorList>
    </citation>
    <scope>IDENTIFICATION</scope>
    <source>
        <strain evidence="10">15112-1751.03</strain>
        <tissue evidence="10">Whole Adult</tissue>
    </source>
</reference>
<dbReference type="GeneID" id="117568525"/>
<sequence length="679" mass="76486">MGNLSSYLGNMDTVAISSAPPKCLKVQCRIICFNGRQSEIVKDIKNALLDDSSCIVIDELHLYNYNFLNAVVPVGFLGEFTDKVKLIYIGISNITAIESGAFGNGIFKKIMLEDLQLVKLDKAFFTNITHYFKGISIMQDKVPLQNVYPDFLDIVQFQIQYLRLRTGITCVRNLTATDPILAAVTNADFSYNNFGDELLDDSFRKLTMLEKLILSNSNISYLPHYIFQDMKYLELLDISNNKLMTISKIIFGISDISTNLVVIAEDNNWHCDCALQIEMNAIFKYQSLKYDLLCSTPEQYQNYYVFDERICNIMEEEGTTVGYSTTTTSKTTTTTTYSTELITTSTTVATSTTDQIIFVPTISTAGTVKPSEIVPLECTVSNQTKRQNIRWPQIYFFPREFGALTVKISVDQRDSSSSFGIFWFSKTTKEFYMMEMLPDEFGLGCYFTMPLQSIVTQLVPNVAYTFCLVDDNQNAVSPFSCKSVHIGSNLNTHYATWLSRRVRAKGISVMVLGVILFMFIGIATVFLVLKQKPMLLKGSKRVIMPKFKSGEVVVLPRSNTAEYLNHKESMISRLNAQRSISFVSRKNSVESLASSDSYMDTNLYEIIPTYISFDKVPEVEAPSHPGSEILDIYQSPLRSTDDDKSDTGSVRYAQITPRTKRISSDPLPAIPSDVSDVPH</sequence>
<name>A0A6P8WSA2_DROAB</name>
<keyword evidence="2" id="KW-0433">Leucine-rich repeat</keyword>
<comment type="subcellular location">
    <subcellularLocation>
        <location evidence="1">Membrane</location>
        <topology evidence="1">Single-pass membrane protein</topology>
    </subcellularLocation>
</comment>
<accession>A0A6P8WSA2</accession>
<dbReference type="AlphaFoldDB" id="A0A6P8WSA2"/>
<keyword evidence="3 8" id="KW-0812">Transmembrane</keyword>
<dbReference type="InterPro" id="IPR003591">
    <property type="entry name" value="Leu-rich_rpt_typical-subtyp"/>
</dbReference>
<dbReference type="Proteomes" id="UP000515160">
    <property type="component" value="Chromosome 3"/>
</dbReference>
<keyword evidence="6 8" id="KW-0472">Membrane</keyword>
<dbReference type="RefSeq" id="XP_034105119.2">
    <property type="nucleotide sequence ID" value="XM_034249228.2"/>
</dbReference>
<feature type="region of interest" description="Disordered" evidence="7">
    <location>
        <begin position="636"/>
        <end position="679"/>
    </location>
</feature>
<evidence type="ECO:0000256" key="6">
    <source>
        <dbReference type="ARBA" id="ARBA00023136"/>
    </source>
</evidence>
<evidence type="ECO:0000313" key="10">
    <source>
        <dbReference type="RefSeq" id="XP_034105119.2"/>
    </source>
</evidence>
<evidence type="ECO:0000256" key="3">
    <source>
        <dbReference type="ARBA" id="ARBA00022692"/>
    </source>
</evidence>
<dbReference type="SMART" id="SM00369">
    <property type="entry name" value="LRR_TYP"/>
    <property type="match status" value="2"/>
</dbReference>
<organism evidence="9 10">
    <name type="scientific">Drosophila albomicans</name>
    <name type="common">Fruit fly</name>
    <dbReference type="NCBI Taxonomy" id="7291"/>
    <lineage>
        <taxon>Eukaryota</taxon>
        <taxon>Metazoa</taxon>
        <taxon>Ecdysozoa</taxon>
        <taxon>Arthropoda</taxon>
        <taxon>Hexapoda</taxon>
        <taxon>Insecta</taxon>
        <taxon>Pterygota</taxon>
        <taxon>Neoptera</taxon>
        <taxon>Endopterygota</taxon>
        <taxon>Diptera</taxon>
        <taxon>Brachycera</taxon>
        <taxon>Muscomorpha</taxon>
        <taxon>Ephydroidea</taxon>
        <taxon>Drosophilidae</taxon>
        <taxon>Drosophila</taxon>
    </lineage>
</organism>
<evidence type="ECO:0000256" key="1">
    <source>
        <dbReference type="ARBA" id="ARBA00004167"/>
    </source>
</evidence>
<dbReference type="SUPFAM" id="SSF52058">
    <property type="entry name" value="L domain-like"/>
    <property type="match status" value="1"/>
</dbReference>